<evidence type="ECO:0000256" key="5">
    <source>
        <dbReference type="SAM" id="SignalP"/>
    </source>
</evidence>
<keyword evidence="8" id="KW-1185">Reference proteome</keyword>
<dbReference type="InterPro" id="IPR002502">
    <property type="entry name" value="Amidase_domain"/>
</dbReference>
<feature type="domain" description="N-acetylmuramoyl-L-alanine amidase" evidence="6">
    <location>
        <begin position="265"/>
        <end position="404"/>
    </location>
</feature>
<comment type="caution">
    <text evidence="7">The sequence shown here is derived from an EMBL/GenBank/DDBJ whole genome shotgun (WGS) entry which is preliminary data.</text>
</comment>
<dbReference type="PANTHER" id="PTHR30417">
    <property type="entry name" value="N-ACETYLMURAMOYL-L-ALANINE AMIDASE AMID"/>
    <property type="match status" value="1"/>
</dbReference>
<feature type="chain" id="PRO_5046125649" description="N-acetylmuramoyl-L-alanine amidase" evidence="5">
    <location>
        <begin position="25"/>
        <end position="640"/>
    </location>
</feature>
<proteinExistence type="predicted"/>
<evidence type="ECO:0000256" key="2">
    <source>
        <dbReference type="ARBA" id="ARBA00011901"/>
    </source>
</evidence>
<dbReference type="InterPro" id="IPR051206">
    <property type="entry name" value="NAMLAA_amidase_2"/>
</dbReference>
<feature type="signal peptide" evidence="5">
    <location>
        <begin position="1"/>
        <end position="24"/>
    </location>
</feature>
<name>A0ABW3FP68_9PSEU</name>
<dbReference type="Gene3D" id="3.40.80.10">
    <property type="entry name" value="Peptidoglycan recognition protein-like"/>
    <property type="match status" value="1"/>
</dbReference>
<dbReference type="EC" id="3.5.1.28" evidence="2"/>
<evidence type="ECO:0000313" key="7">
    <source>
        <dbReference type="EMBL" id="MFD0919338.1"/>
    </source>
</evidence>
<evidence type="ECO:0000256" key="1">
    <source>
        <dbReference type="ARBA" id="ARBA00001561"/>
    </source>
</evidence>
<sequence>MTSDRRRWTRAAVVAATATGLLTAAPPAIGAAPQDNGATTEQRAFDSAAKEYGIPEPLLMAVSFQLTRWEDHHGEQSKAGGYGPMHLTDVDPQELLNENAKLTKPVDNPSLHTLNEAAKLIDADPDEVKRDVTLNIRAGAALLADRAKAIGDDHLPNTIGGWYPAVAELSGSPRVSGGRSFAEDVYDVLGQGRKRTTSTGQTLAFPKIPQVVPDKNLSRTRLEGAQDAPKPTPKAECPSDLDCRYIPAAYAPVDPKQPDAGYGNYDTGNRPGDGNKIRYIVIHDTETSYQSTIASFQNPAHGAASHYVVRSSDGQVTQMVPTKDIPWHAGNWDANMHAIGIEHEGWAAEGGTWYTERMYKASADLVRYLANKYDIPLDRAHILGHEDVSADKPSKVGSEHYDPGPYWDWAHYMKLLQSPLDSDKADDDAQAVTIFPNFAKNRPEVSQCSDKGCENLPAQPANFVYLRTEPRDDAPLITSPVIHKDGSPGTTRIEDWSDKAVAGRQYAVAGRSGDWLAIWYEGKKAWLRDPDGNNTAAADDAKLVTPRRGGIPTFGMAVPNPSEYPKGIDPTKLEPLPYTIPANQRYVAGDAVQAMDYHAVYDGTNDPNNHKLVRGSEKYVPISLNHRWVYVKQSDIQPVS</sequence>
<evidence type="ECO:0000256" key="3">
    <source>
        <dbReference type="ARBA" id="ARBA00022801"/>
    </source>
</evidence>
<evidence type="ECO:0000259" key="6">
    <source>
        <dbReference type="SMART" id="SM00644"/>
    </source>
</evidence>
<dbReference type="CDD" id="cd06583">
    <property type="entry name" value="PGRP"/>
    <property type="match status" value="1"/>
</dbReference>
<dbReference type="EMBL" id="JBHTIW010000002">
    <property type="protein sequence ID" value="MFD0919338.1"/>
    <property type="molecule type" value="Genomic_DNA"/>
</dbReference>
<accession>A0ABW3FP68</accession>
<evidence type="ECO:0000256" key="4">
    <source>
        <dbReference type="ARBA" id="ARBA00023316"/>
    </source>
</evidence>
<dbReference type="SUPFAM" id="SSF55846">
    <property type="entry name" value="N-acetylmuramoyl-L-alanine amidase-like"/>
    <property type="match status" value="1"/>
</dbReference>
<evidence type="ECO:0000313" key="8">
    <source>
        <dbReference type="Proteomes" id="UP001597018"/>
    </source>
</evidence>
<dbReference type="GO" id="GO:0008745">
    <property type="term" value="F:N-acetylmuramoyl-L-alanine amidase activity"/>
    <property type="evidence" value="ECO:0007669"/>
    <property type="project" value="UniProtKB-EC"/>
</dbReference>
<dbReference type="SMART" id="SM00644">
    <property type="entry name" value="Ami_2"/>
    <property type="match status" value="1"/>
</dbReference>
<protein>
    <recommendedName>
        <fullName evidence="2">N-acetylmuramoyl-L-alanine amidase</fullName>
        <ecNumber evidence="2">3.5.1.28</ecNumber>
    </recommendedName>
</protein>
<organism evidence="7 8">
    <name type="scientific">Saccharopolyspora rosea</name>
    <dbReference type="NCBI Taxonomy" id="524884"/>
    <lineage>
        <taxon>Bacteria</taxon>
        <taxon>Bacillati</taxon>
        <taxon>Actinomycetota</taxon>
        <taxon>Actinomycetes</taxon>
        <taxon>Pseudonocardiales</taxon>
        <taxon>Pseudonocardiaceae</taxon>
        <taxon>Saccharopolyspora</taxon>
    </lineage>
</organism>
<dbReference type="PANTHER" id="PTHR30417:SF1">
    <property type="entry name" value="N-ACETYLMURAMOYL-L-ALANINE AMIDASE AMID"/>
    <property type="match status" value="1"/>
</dbReference>
<reference evidence="8" key="1">
    <citation type="journal article" date="2019" name="Int. J. Syst. Evol. Microbiol.">
        <title>The Global Catalogue of Microorganisms (GCM) 10K type strain sequencing project: providing services to taxonomists for standard genome sequencing and annotation.</title>
        <authorList>
            <consortium name="The Broad Institute Genomics Platform"/>
            <consortium name="The Broad Institute Genome Sequencing Center for Infectious Disease"/>
            <person name="Wu L."/>
            <person name="Ma J."/>
        </authorList>
    </citation>
    <scope>NUCLEOTIDE SEQUENCE [LARGE SCALE GENOMIC DNA]</scope>
    <source>
        <strain evidence="8">CCUG 56401</strain>
    </source>
</reference>
<gene>
    <name evidence="7" type="ORF">ACFQ16_06255</name>
</gene>
<comment type="catalytic activity">
    <reaction evidence="1">
        <text>Hydrolyzes the link between N-acetylmuramoyl residues and L-amino acid residues in certain cell-wall glycopeptides.</text>
        <dbReference type="EC" id="3.5.1.28"/>
    </reaction>
</comment>
<dbReference type="InterPro" id="IPR036505">
    <property type="entry name" value="Amidase/PGRP_sf"/>
</dbReference>
<dbReference type="RefSeq" id="WP_263251227.1">
    <property type="nucleotide sequence ID" value="NZ_BAABLT010000015.1"/>
</dbReference>
<keyword evidence="5" id="KW-0732">Signal</keyword>
<dbReference type="Gene3D" id="1.10.530.10">
    <property type="match status" value="1"/>
</dbReference>
<keyword evidence="4" id="KW-0961">Cell wall biogenesis/degradation</keyword>
<dbReference type="Proteomes" id="UP001597018">
    <property type="component" value="Unassembled WGS sequence"/>
</dbReference>
<dbReference type="Pfam" id="PF01510">
    <property type="entry name" value="Amidase_2"/>
    <property type="match status" value="1"/>
</dbReference>
<keyword evidence="3 7" id="KW-0378">Hydrolase</keyword>